<evidence type="ECO:0000313" key="1">
    <source>
        <dbReference type="EMBL" id="MCV3213425.1"/>
    </source>
</evidence>
<dbReference type="RefSeq" id="WP_263744937.1">
    <property type="nucleotide sequence ID" value="NZ_JAOWRF010000114.1"/>
</dbReference>
<reference evidence="1 2" key="1">
    <citation type="submission" date="2022-10" db="EMBL/GenBank/DDBJ databases">
        <title>Identification of biosynthetic pathway for the production of the potent trypsin inhibitor radiosumin.</title>
        <authorList>
            <person name="Fewer D.P."/>
            <person name="Delbaje E."/>
            <person name="Ouyang X."/>
            <person name="Agostino P.D."/>
            <person name="Wahlsten M."/>
            <person name="Jokela J."/>
            <person name="Permi P."/>
            <person name="Haapaniemi E."/>
            <person name="Koistinen H."/>
        </authorList>
    </citation>
    <scope>NUCLEOTIDE SEQUENCE [LARGE SCALE GENOMIC DNA]</scope>
    <source>
        <strain evidence="1 2">NIES-515</strain>
    </source>
</reference>
<keyword evidence="2" id="KW-1185">Reference proteome</keyword>
<accession>A0ABT3AWH0</accession>
<proteinExistence type="predicted"/>
<comment type="caution">
    <text evidence="1">The sequence shown here is derived from an EMBL/GenBank/DDBJ whole genome shotgun (WGS) entry which is preliminary data.</text>
</comment>
<evidence type="ECO:0000313" key="2">
    <source>
        <dbReference type="Proteomes" id="UP001526143"/>
    </source>
</evidence>
<dbReference type="Proteomes" id="UP001526143">
    <property type="component" value="Unassembled WGS sequence"/>
</dbReference>
<name>A0ABT3AWH0_9CYAN</name>
<gene>
    <name evidence="1" type="ORF">OGM63_07775</name>
</gene>
<protein>
    <submittedName>
        <fullName evidence="1">Uncharacterized protein</fullName>
    </submittedName>
</protein>
<dbReference type="EMBL" id="JAOWRF010000114">
    <property type="protein sequence ID" value="MCV3213425.1"/>
    <property type="molecule type" value="Genomic_DNA"/>
</dbReference>
<organism evidence="1 2">
    <name type="scientific">Plectonema radiosum NIES-515</name>
    <dbReference type="NCBI Taxonomy" id="2986073"/>
    <lineage>
        <taxon>Bacteria</taxon>
        <taxon>Bacillati</taxon>
        <taxon>Cyanobacteriota</taxon>
        <taxon>Cyanophyceae</taxon>
        <taxon>Oscillatoriophycideae</taxon>
        <taxon>Oscillatoriales</taxon>
        <taxon>Microcoleaceae</taxon>
        <taxon>Plectonema</taxon>
    </lineage>
</organism>
<sequence>MCTLVALEAGWRSLSPSILCKRGCQNDGYTMIQMDVFELYLKATGV</sequence>